<name>A0A426FYN8_9STRE</name>
<protein>
    <submittedName>
        <fullName evidence="4">Phosphate-transport permease PitB</fullName>
    </submittedName>
</protein>
<dbReference type="Pfam" id="PF24547">
    <property type="entry name" value="DUF7601"/>
    <property type="match status" value="1"/>
</dbReference>
<evidence type="ECO:0000313" key="5">
    <source>
        <dbReference type="Proteomes" id="UP000245553"/>
    </source>
</evidence>
<evidence type="ECO:0000259" key="3">
    <source>
        <dbReference type="Pfam" id="PF24547"/>
    </source>
</evidence>
<keyword evidence="2" id="KW-0812">Transmembrane</keyword>
<feature type="domain" description="DUF7601" evidence="3">
    <location>
        <begin position="258"/>
        <end position="367"/>
    </location>
</feature>
<gene>
    <name evidence="4" type="ORF">DB729_005965</name>
</gene>
<comment type="caution">
    <text evidence="4">The sequence shown here is derived from an EMBL/GenBank/DDBJ whole genome shotgun (WGS) entry which is preliminary data.</text>
</comment>
<dbReference type="AlphaFoldDB" id="A0A426FYN8"/>
<evidence type="ECO:0000313" key="4">
    <source>
        <dbReference type="EMBL" id="RRN47815.1"/>
    </source>
</evidence>
<reference evidence="4" key="1">
    <citation type="submission" date="2018-11" db="EMBL/GenBank/DDBJ databases">
        <title>Streptococcus halitosis sp. nov. isolated from oral cavity of patient with halitosis.</title>
        <authorList>
            <person name="Tetz V."/>
            <person name="Tetz G."/>
        </authorList>
    </citation>
    <scope>NUCLEOTIDE SEQUENCE [LARGE SCALE GENOMIC DNA]</scope>
    <source>
        <strain evidence="4">VT-4</strain>
    </source>
</reference>
<dbReference type="Gene3D" id="2.60.40.3050">
    <property type="match status" value="1"/>
</dbReference>
<dbReference type="EMBL" id="QEMY02000001">
    <property type="protein sequence ID" value="RRN47815.1"/>
    <property type="molecule type" value="Genomic_DNA"/>
</dbReference>
<organism evidence="4 5">
    <name type="scientific">Streptococcus halitosis</name>
    <dbReference type="NCBI Taxonomy" id="2172545"/>
    <lineage>
        <taxon>Bacteria</taxon>
        <taxon>Bacillati</taxon>
        <taxon>Bacillota</taxon>
        <taxon>Bacilli</taxon>
        <taxon>Lactobacillales</taxon>
        <taxon>Streptococcaceae</taxon>
        <taxon>Streptococcus</taxon>
    </lineage>
</organism>
<dbReference type="Gene3D" id="2.60.40.1140">
    <property type="entry name" value="Collagen-binding surface protein Cna, B-type domain"/>
    <property type="match status" value="1"/>
</dbReference>
<evidence type="ECO:0000256" key="1">
    <source>
        <dbReference type="SAM" id="MobiDB-lite"/>
    </source>
</evidence>
<sequence>MIIMKKENKKTKGIIMKKTFFKKLFTASIAAITALSVFRGVPTFADDNSATAKANGETNAKVAINKTLNIAQGITTPTATFKFTFKPKDGESSNHAPYQIASSTEMDKGYIPERTISYTKNDSATNEQIKKDTGDIFNGVSYDHAGEYVYTVEETPDTYTTIKDKNNQEIDAIKYDARKYEMHVIVKNKKTTGTYIFSVYFKEIKQGNSGKVEPSSSSEIYKYDLFENTYTKDGGKIDPDDPNPNNPDKEKFDKTRKSLTITKIVDGASGDRTKDFSFHVTITLPKTNKTAKEPVTSLAITHGTSSETKAVPENGVVDYDFTLKHNETFTIDNLPAGSKYTVKETGVPGYTASASYLENGVQKAQTGQLNTEFSVANVLVGEKTNNNTVTNKINDVTPTGLLIDNLPFILMIGLGLAGFVVLSKKRREA</sequence>
<evidence type="ECO:0000256" key="2">
    <source>
        <dbReference type="SAM" id="Phobius"/>
    </source>
</evidence>
<feature type="region of interest" description="Disordered" evidence="1">
    <location>
        <begin position="232"/>
        <end position="254"/>
    </location>
</feature>
<feature type="transmembrane region" description="Helical" evidence="2">
    <location>
        <begin position="406"/>
        <end position="423"/>
    </location>
</feature>
<dbReference type="InterPro" id="IPR055382">
    <property type="entry name" value="DUF7601"/>
</dbReference>
<keyword evidence="5" id="KW-1185">Reference proteome</keyword>
<keyword evidence="2" id="KW-1133">Transmembrane helix</keyword>
<dbReference type="Proteomes" id="UP000245553">
    <property type="component" value="Unassembled WGS sequence"/>
</dbReference>
<accession>A0A426FYN8</accession>
<keyword evidence="2" id="KW-0472">Membrane</keyword>
<dbReference type="InterPro" id="IPR038174">
    <property type="entry name" value="Strep_pil_link_sf"/>
</dbReference>
<proteinExistence type="predicted"/>